<gene>
    <name evidence="8" type="ORF">H9649_16940</name>
</gene>
<keyword evidence="5 7" id="KW-1133">Transmembrane helix</keyword>
<keyword evidence="9" id="KW-1185">Reference proteome</keyword>
<dbReference type="InterPro" id="IPR004937">
    <property type="entry name" value="Urea_transporter"/>
</dbReference>
<comment type="caution">
    <text evidence="8">The sequence shown here is derived from an EMBL/GenBank/DDBJ whole genome shotgun (WGS) entry which is preliminary data.</text>
</comment>
<dbReference type="EMBL" id="JACSQN010000026">
    <property type="protein sequence ID" value="MBD7986259.1"/>
    <property type="molecule type" value="Genomic_DNA"/>
</dbReference>
<feature type="transmembrane region" description="Helical" evidence="7">
    <location>
        <begin position="46"/>
        <end position="75"/>
    </location>
</feature>
<sequence>MEKIIDKHTQVNSGKKPIKENGFFTFLVESLKGISQIIFIENTITGLLILLAITISSFYLGVLALLSAMIGTFVAKIGGADEKMISQGLLGYNSVLTGLALGLFLSGPYMWIVALVGAAITAILTATMMHFIGNIGIPILTFPFIILTWFTLLASYKLKNITLSDELTPQSLANWELHIAGKINVLDGVFNGIGQIFFITNALPGILLFLGVFWASRKMGFYAIIGNIVAFIVAVALGGEHELIMYGLYSYNAILTILAVSVVFNAKENRYAPITGILAACITVPLAASVSIWLLPYGLPALTMPFVLSTWLVLGARKIMPNF</sequence>
<keyword evidence="3" id="KW-1003">Cell membrane</keyword>
<comment type="similarity">
    <text evidence="2">Belongs to the urea transporter family.</text>
</comment>
<feature type="transmembrane region" description="Helical" evidence="7">
    <location>
        <begin position="294"/>
        <end position="314"/>
    </location>
</feature>
<evidence type="ECO:0000256" key="7">
    <source>
        <dbReference type="SAM" id="Phobius"/>
    </source>
</evidence>
<accession>A0ABR8UE04</accession>
<dbReference type="RefSeq" id="WP_191696099.1">
    <property type="nucleotide sequence ID" value="NZ_JACSQN010000026.1"/>
</dbReference>
<dbReference type="PIRSF" id="PIRSF016502">
    <property type="entry name" value="Urea_transporter"/>
    <property type="match status" value="1"/>
</dbReference>
<dbReference type="PANTHER" id="PTHR10464:SF4">
    <property type="entry name" value="UREA TRANSPORTER"/>
    <property type="match status" value="1"/>
</dbReference>
<evidence type="ECO:0000256" key="4">
    <source>
        <dbReference type="ARBA" id="ARBA00022692"/>
    </source>
</evidence>
<evidence type="ECO:0000313" key="8">
    <source>
        <dbReference type="EMBL" id="MBD7986259.1"/>
    </source>
</evidence>
<feature type="transmembrane region" description="Helical" evidence="7">
    <location>
        <begin position="139"/>
        <end position="158"/>
    </location>
</feature>
<feature type="transmembrane region" description="Helical" evidence="7">
    <location>
        <begin position="243"/>
        <end position="264"/>
    </location>
</feature>
<feature type="transmembrane region" description="Helical" evidence="7">
    <location>
        <begin position="220"/>
        <end position="237"/>
    </location>
</feature>
<feature type="transmembrane region" description="Helical" evidence="7">
    <location>
        <begin position="192"/>
        <end position="213"/>
    </location>
</feature>
<evidence type="ECO:0000256" key="2">
    <source>
        <dbReference type="ARBA" id="ARBA00005914"/>
    </source>
</evidence>
<protein>
    <submittedName>
        <fullName evidence="8">Urea transporter</fullName>
    </submittedName>
</protein>
<dbReference type="Pfam" id="PF03253">
    <property type="entry name" value="UT"/>
    <property type="match status" value="1"/>
</dbReference>
<evidence type="ECO:0000256" key="5">
    <source>
        <dbReference type="ARBA" id="ARBA00022989"/>
    </source>
</evidence>
<comment type="subcellular location">
    <subcellularLocation>
        <location evidence="1">Cell membrane</location>
        <topology evidence="1">Multi-pass membrane protein</topology>
    </subcellularLocation>
</comment>
<evidence type="ECO:0000313" key="9">
    <source>
        <dbReference type="Proteomes" id="UP000626786"/>
    </source>
</evidence>
<feature type="transmembrane region" description="Helical" evidence="7">
    <location>
        <begin position="271"/>
        <end position="288"/>
    </location>
</feature>
<feature type="transmembrane region" description="Helical" evidence="7">
    <location>
        <begin position="111"/>
        <end position="132"/>
    </location>
</feature>
<dbReference type="PANTHER" id="PTHR10464">
    <property type="entry name" value="UREA TRANSPORTER"/>
    <property type="match status" value="1"/>
</dbReference>
<organism evidence="8 9">
    <name type="scientific">Sporosarcina quadrami</name>
    <dbReference type="NCBI Taxonomy" id="2762234"/>
    <lineage>
        <taxon>Bacteria</taxon>
        <taxon>Bacillati</taxon>
        <taxon>Bacillota</taxon>
        <taxon>Bacilli</taxon>
        <taxon>Bacillales</taxon>
        <taxon>Caryophanaceae</taxon>
        <taxon>Sporosarcina</taxon>
    </lineage>
</organism>
<evidence type="ECO:0000256" key="1">
    <source>
        <dbReference type="ARBA" id="ARBA00004651"/>
    </source>
</evidence>
<evidence type="ECO:0000256" key="3">
    <source>
        <dbReference type="ARBA" id="ARBA00022475"/>
    </source>
</evidence>
<dbReference type="Gene3D" id="1.10.3430.10">
    <property type="entry name" value="Ammonium transporter AmtB like domains"/>
    <property type="match status" value="1"/>
</dbReference>
<keyword evidence="4 7" id="KW-0812">Transmembrane</keyword>
<dbReference type="InterPro" id="IPR029020">
    <property type="entry name" value="Ammonium/urea_transptr"/>
</dbReference>
<dbReference type="Proteomes" id="UP000626786">
    <property type="component" value="Unassembled WGS sequence"/>
</dbReference>
<evidence type="ECO:0000256" key="6">
    <source>
        <dbReference type="ARBA" id="ARBA00023136"/>
    </source>
</evidence>
<keyword evidence="6 7" id="KW-0472">Membrane</keyword>
<reference evidence="8 9" key="1">
    <citation type="submission" date="2020-08" db="EMBL/GenBank/DDBJ databases">
        <title>A Genomic Blueprint of the Chicken Gut Microbiome.</title>
        <authorList>
            <person name="Gilroy R."/>
            <person name="Ravi A."/>
            <person name="Getino M."/>
            <person name="Pursley I."/>
            <person name="Horton D.L."/>
            <person name="Alikhan N.-F."/>
            <person name="Baker D."/>
            <person name="Gharbi K."/>
            <person name="Hall N."/>
            <person name="Watson M."/>
            <person name="Adriaenssens E.M."/>
            <person name="Foster-Nyarko E."/>
            <person name="Jarju S."/>
            <person name="Secka A."/>
            <person name="Antonio M."/>
            <person name="Oren A."/>
            <person name="Chaudhuri R."/>
            <person name="La Ragione R.M."/>
            <person name="Hildebrand F."/>
            <person name="Pallen M.J."/>
        </authorList>
    </citation>
    <scope>NUCLEOTIDE SEQUENCE [LARGE SCALE GENOMIC DNA]</scope>
    <source>
        <strain evidence="8 9">Sa2YVA2</strain>
    </source>
</reference>
<name>A0ABR8UE04_9BACL</name>
<proteinExistence type="inferred from homology"/>